<feature type="transmembrane region" description="Helical" evidence="1">
    <location>
        <begin position="12"/>
        <end position="31"/>
    </location>
</feature>
<sequence length="177" mass="19121">MSLRTFHVPFFISLLVAVYGIVFVVCFFPFLPATAAGETHVVIPSHQEGRHFLNEAESTEHEQGGQTERFSDKRRLQDVETVSGGAANSQYSNPDIVANAAAPNDKPNVDGTFTDTLHQAADDAMEALNSVTQQLSDMGLEPWQITLIVIAAGAAVLCLACCCMRCLCRNVCCCPGK</sequence>
<dbReference type="AlphaFoldDB" id="A0A086JEJ1"/>
<dbReference type="EMBL" id="AEYI02002043">
    <property type="protein sequence ID" value="KFG30559.1"/>
    <property type="molecule type" value="Genomic_DNA"/>
</dbReference>
<dbReference type="Proteomes" id="UP000028828">
    <property type="component" value="Unassembled WGS sequence"/>
</dbReference>
<evidence type="ECO:0000313" key="2">
    <source>
        <dbReference type="EMBL" id="KFG30559.1"/>
    </source>
</evidence>
<accession>A0A086JEJ1</accession>
<organism evidence="2 3">
    <name type="scientific">Toxoplasma gondii p89</name>
    <dbReference type="NCBI Taxonomy" id="943119"/>
    <lineage>
        <taxon>Eukaryota</taxon>
        <taxon>Sar</taxon>
        <taxon>Alveolata</taxon>
        <taxon>Apicomplexa</taxon>
        <taxon>Conoidasida</taxon>
        <taxon>Coccidia</taxon>
        <taxon>Eucoccidiorida</taxon>
        <taxon>Eimeriorina</taxon>
        <taxon>Sarcocystidae</taxon>
        <taxon>Toxoplasma</taxon>
    </lineage>
</organism>
<keyword evidence="1 2" id="KW-0812">Transmembrane</keyword>
<comment type="caution">
    <text evidence="2">The sequence shown here is derived from an EMBL/GenBank/DDBJ whole genome shotgun (WGS) entry which is preliminary data.</text>
</comment>
<evidence type="ECO:0000256" key="1">
    <source>
        <dbReference type="SAM" id="Phobius"/>
    </source>
</evidence>
<proteinExistence type="predicted"/>
<keyword evidence="1" id="KW-0472">Membrane</keyword>
<gene>
    <name evidence="2" type="ORF">TGP89_207950</name>
</gene>
<dbReference type="OrthoDB" id="333688at2759"/>
<dbReference type="VEuPathDB" id="ToxoDB:TGP89_207950"/>
<reference evidence="2 3" key="1">
    <citation type="submission" date="2014-03" db="EMBL/GenBank/DDBJ databases">
        <authorList>
            <person name="Sibley D."/>
            <person name="Venepally P."/>
            <person name="Karamycheva S."/>
            <person name="Hadjithomas M."/>
            <person name="Khan A."/>
            <person name="Brunk B."/>
            <person name="Roos D."/>
            <person name="Caler E."/>
            <person name="Lorenzi H."/>
        </authorList>
    </citation>
    <scope>NUCLEOTIDE SEQUENCE [LARGE SCALE GENOMIC DNA]</scope>
    <source>
        <strain evidence="3">p89</strain>
    </source>
</reference>
<name>A0A086JEJ1_TOXGO</name>
<feature type="transmembrane region" description="Helical" evidence="1">
    <location>
        <begin position="145"/>
        <end position="168"/>
    </location>
</feature>
<keyword evidence="1" id="KW-1133">Transmembrane helix</keyword>
<protein>
    <submittedName>
        <fullName evidence="2">Putative transmembrane protein</fullName>
    </submittedName>
</protein>
<evidence type="ECO:0000313" key="3">
    <source>
        <dbReference type="Proteomes" id="UP000028828"/>
    </source>
</evidence>